<dbReference type="AlphaFoldDB" id="A0A5E4D9I9"/>
<evidence type="ECO:0000256" key="1">
    <source>
        <dbReference type="ARBA" id="ARBA00024673"/>
    </source>
</evidence>
<feature type="non-terminal residue" evidence="4">
    <location>
        <position position="85"/>
    </location>
</feature>
<evidence type="ECO:0000313" key="4">
    <source>
        <dbReference type="EMBL" id="VTJ89399.1"/>
    </source>
</evidence>
<keyword evidence="5" id="KW-1185">Reference proteome</keyword>
<reference evidence="4" key="1">
    <citation type="submission" date="2019-04" db="EMBL/GenBank/DDBJ databases">
        <authorList>
            <person name="Alioto T."/>
            <person name="Alioto T."/>
        </authorList>
    </citation>
    <scope>NUCLEOTIDE SEQUENCE [LARGE SCALE GENOMIC DNA]</scope>
</reference>
<proteinExistence type="inferred from homology"/>
<dbReference type="InterPro" id="IPR036514">
    <property type="entry name" value="SGNH_hydro_sf"/>
</dbReference>
<evidence type="ECO:0000313" key="5">
    <source>
        <dbReference type="Proteomes" id="UP000335636"/>
    </source>
</evidence>
<comment type="caution">
    <text evidence="4">The sequence shown here is derived from an EMBL/GenBank/DDBJ whole genome shotgun (WGS) entry which is preliminary data.</text>
</comment>
<accession>A0A5E4D9I9</accession>
<dbReference type="InterPro" id="IPR001087">
    <property type="entry name" value="GDSL"/>
</dbReference>
<evidence type="ECO:0000256" key="3">
    <source>
        <dbReference type="ARBA" id="ARBA00026152"/>
    </source>
</evidence>
<feature type="non-terminal residue" evidence="4">
    <location>
        <position position="1"/>
    </location>
</feature>
<comment type="similarity">
    <text evidence="2">Belongs to the 'GDSL' lipolytic enzyme family. IAH1 subfamily.</text>
</comment>
<protein>
    <recommendedName>
        <fullName evidence="3">Isoamyl acetate-hydrolyzing esterase 1 homolog</fullName>
    </recommendedName>
</protein>
<dbReference type="PANTHER" id="PTHR14209:SF19">
    <property type="entry name" value="ISOAMYL ACETATE-HYDROLYZING ESTERASE 1 HOMOLOG"/>
    <property type="match status" value="1"/>
</dbReference>
<dbReference type="GO" id="GO:0016788">
    <property type="term" value="F:hydrolase activity, acting on ester bonds"/>
    <property type="evidence" value="ECO:0007669"/>
    <property type="project" value="InterPro"/>
</dbReference>
<dbReference type="Proteomes" id="UP000335636">
    <property type="component" value="Unassembled WGS sequence"/>
</dbReference>
<dbReference type="InterPro" id="IPR045136">
    <property type="entry name" value="Iah1-like"/>
</dbReference>
<dbReference type="Pfam" id="PF00657">
    <property type="entry name" value="Lipase_GDSL"/>
    <property type="match status" value="1"/>
</dbReference>
<evidence type="ECO:0000256" key="2">
    <source>
        <dbReference type="ARBA" id="ARBA00025755"/>
    </source>
</evidence>
<name>A0A5E4D9I9_MARMO</name>
<sequence>GGWGASLADKLVRKRDVLNRGFSGYNTRWAKIIIPRLIRKGNKLDNPVTVTIFFGTNDSALKDKNPKEHIPLEEYFLWKSIFPGR</sequence>
<dbReference type="SUPFAM" id="SSF52266">
    <property type="entry name" value="SGNH hydrolase"/>
    <property type="match status" value="1"/>
</dbReference>
<organism evidence="4 5">
    <name type="scientific">Marmota monax</name>
    <name type="common">Woodchuck</name>
    <dbReference type="NCBI Taxonomy" id="9995"/>
    <lineage>
        <taxon>Eukaryota</taxon>
        <taxon>Metazoa</taxon>
        <taxon>Chordata</taxon>
        <taxon>Craniata</taxon>
        <taxon>Vertebrata</taxon>
        <taxon>Euteleostomi</taxon>
        <taxon>Mammalia</taxon>
        <taxon>Eutheria</taxon>
        <taxon>Euarchontoglires</taxon>
        <taxon>Glires</taxon>
        <taxon>Rodentia</taxon>
        <taxon>Sciuromorpha</taxon>
        <taxon>Sciuridae</taxon>
        <taxon>Xerinae</taxon>
        <taxon>Marmotini</taxon>
        <taxon>Marmota</taxon>
    </lineage>
</organism>
<gene>
    <name evidence="4" type="ORF">MONAX_5E021528</name>
</gene>
<dbReference type="PANTHER" id="PTHR14209">
    <property type="entry name" value="ISOAMYL ACETATE-HYDROLYZING ESTERASE 1"/>
    <property type="match status" value="1"/>
</dbReference>
<comment type="function">
    <text evidence="1">Probable lipase.</text>
</comment>
<dbReference type="Gene3D" id="3.40.50.1110">
    <property type="entry name" value="SGNH hydrolase"/>
    <property type="match status" value="1"/>
</dbReference>
<dbReference type="EMBL" id="CABDUW010003537">
    <property type="protein sequence ID" value="VTJ89399.1"/>
    <property type="molecule type" value="Genomic_DNA"/>
</dbReference>